<accession>A0A0L6V859</accession>
<comment type="caution">
    <text evidence="1">The sequence shown here is derived from an EMBL/GenBank/DDBJ whole genome shotgun (WGS) entry which is preliminary data.</text>
</comment>
<reference evidence="1 2" key="1">
    <citation type="submission" date="2015-08" db="EMBL/GenBank/DDBJ databases">
        <title>Next Generation Sequencing and Analysis of the Genome of Puccinia sorghi L Schw, the Causal Agent of Maize Common Rust.</title>
        <authorList>
            <person name="Rochi L."/>
            <person name="Burguener G."/>
            <person name="Darino M."/>
            <person name="Turjanski A."/>
            <person name="Kreff E."/>
            <person name="Dieguez M.J."/>
            <person name="Sacco F."/>
        </authorList>
    </citation>
    <scope>NUCLEOTIDE SEQUENCE [LARGE SCALE GENOMIC DNA]</scope>
    <source>
        <strain evidence="1 2">RO10H11247</strain>
    </source>
</reference>
<gene>
    <name evidence="1" type="ORF">VP01_2282g3</name>
</gene>
<dbReference type="Pfam" id="PF04090">
    <property type="entry name" value="Rrn11"/>
    <property type="match status" value="1"/>
</dbReference>
<organism evidence="1 2">
    <name type="scientific">Puccinia sorghi</name>
    <dbReference type="NCBI Taxonomy" id="27349"/>
    <lineage>
        <taxon>Eukaryota</taxon>
        <taxon>Fungi</taxon>
        <taxon>Dikarya</taxon>
        <taxon>Basidiomycota</taxon>
        <taxon>Pucciniomycotina</taxon>
        <taxon>Pucciniomycetes</taxon>
        <taxon>Pucciniales</taxon>
        <taxon>Pucciniaceae</taxon>
        <taxon>Puccinia</taxon>
    </lineage>
</organism>
<proteinExistence type="predicted"/>
<dbReference type="EMBL" id="LAVV01007150">
    <property type="protein sequence ID" value="KNZ56938.1"/>
    <property type="molecule type" value="Genomic_DNA"/>
</dbReference>
<evidence type="ECO:0000313" key="1">
    <source>
        <dbReference type="EMBL" id="KNZ56938.1"/>
    </source>
</evidence>
<dbReference type="VEuPathDB" id="FungiDB:VP01_2282g3"/>
<dbReference type="GO" id="GO:0001164">
    <property type="term" value="F:RNA polymerase I core promoter sequence-specific DNA binding"/>
    <property type="evidence" value="ECO:0007669"/>
    <property type="project" value="InterPro"/>
</dbReference>
<sequence>MNSSSSIIFELLPSRKVQERLSLNPATGGPRKFHIRRLFDLLQLCLLRRQHHQARQIWSILVRCREVDFAMLWDLGLRVMHLPHPTPAADQSEIDAHLNYMKACRNLSDQETAKVLMEYISVLVSGYHLYRALSMPDCMNMLVSSLYQSFPLHNLLMTPMSLTRSLLISLVRVICAWPSHFFLERLIPNYFSNTEYLEAISENVMFGKAKAYFERARSLDPTCVLSAAYLELSDFTPPIVKMSSCARVQDDDDDLD</sequence>
<dbReference type="InterPro" id="IPR007224">
    <property type="entry name" value="TIF_Rrn11"/>
</dbReference>
<keyword evidence="2" id="KW-1185">Reference proteome</keyword>
<dbReference type="GO" id="GO:0001181">
    <property type="term" value="F:RNA polymerase I general transcription initiation factor activity"/>
    <property type="evidence" value="ECO:0007669"/>
    <property type="project" value="InterPro"/>
</dbReference>
<dbReference type="Proteomes" id="UP000037035">
    <property type="component" value="Unassembled WGS sequence"/>
</dbReference>
<protein>
    <submittedName>
        <fullName evidence="1">Uncharacterized protein</fullName>
    </submittedName>
</protein>
<dbReference type="STRING" id="27349.A0A0L6V859"/>
<evidence type="ECO:0000313" key="2">
    <source>
        <dbReference type="Proteomes" id="UP000037035"/>
    </source>
</evidence>
<dbReference type="OrthoDB" id="2159786at2759"/>
<dbReference type="AlphaFoldDB" id="A0A0L6V859"/>
<name>A0A0L6V859_9BASI</name>